<organism evidence="4 5">
    <name type="scientific">Aquatica leii</name>
    <dbReference type="NCBI Taxonomy" id="1421715"/>
    <lineage>
        <taxon>Eukaryota</taxon>
        <taxon>Metazoa</taxon>
        <taxon>Ecdysozoa</taxon>
        <taxon>Arthropoda</taxon>
        <taxon>Hexapoda</taxon>
        <taxon>Insecta</taxon>
        <taxon>Pterygota</taxon>
        <taxon>Neoptera</taxon>
        <taxon>Endopterygota</taxon>
        <taxon>Coleoptera</taxon>
        <taxon>Polyphaga</taxon>
        <taxon>Elateriformia</taxon>
        <taxon>Elateroidea</taxon>
        <taxon>Lampyridae</taxon>
        <taxon>Luciolinae</taxon>
        <taxon>Aquatica</taxon>
    </lineage>
</organism>
<dbReference type="Pfam" id="PF10545">
    <property type="entry name" value="MADF_DNA_bdg"/>
    <property type="match status" value="1"/>
</dbReference>
<feature type="domain" description="MADF" evidence="2">
    <location>
        <begin position="544"/>
        <end position="595"/>
    </location>
</feature>
<feature type="region of interest" description="Disordered" evidence="1">
    <location>
        <begin position="628"/>
        <end position="667"/>
    </location>
</feature>
<feature type="compositionally biased region" description="Basic and acidic residues" evidence="1">
    <location>
        <begin position="778"/>
        <end position="792"/>
    </location>
</feature>
<evidence type="ECO:0000256" key="1">
    <source>
        <dbReference type="SAM" id="MobiDB-lite"/>
    </source>
</evidence>
<proteinExistence type="predicted"/>
<dbReference type="AlphaFoldDB" id="A0AAN7PDF4"/>
<dbReference type="Pfam" id="PF20700">
    <property type="entry name" value="Mutator"/>
    <property type="match status" value="1"/>
</dbReference>
<sequence>MVKRKPLSQPRKSKKMLMKQLSQKCEKLYCETEKGNNSSFSVTGRRIINISYFFRYDCSFFDLNLISEKIEGLQSIFSFQCAVCNIIQTVKTDDPSEKHSSNLLAVLGALSTGIGYSQFSEVLAAMNIPSLSHKTYTKYHNQLSGTINNKNKELLINAGKEEALLAIQSGNVTSDGVPVISVIVDGAWSKRSYRTNYNASSGVACIIGAKTKKMLYMGVRNKYCYVCARSSDTAKDHKCYKNWDGSSAAMEADIICEGFEKSLQMHNLIYGKVIGDGDSSVYRKLTAAAPYGPTFIIEKIECRNHFLKNYLNKLADISKETKFPSSLRKKVTSEDSLGRFRIAVTKAIEYRKKETNFFFHSKFKNLVPELQACGLFEVIKTINARLANNAINLLHDVDTNAAETYNSIIAKFVGGKRINFSLKGSYETRCIAAAISYNTYGDFIRVILSELSKDAPGLHLETFCTKRKKAKETRQKGKSLKRKTFATSDTHYGPEASEFVPDIDEEIFLVKRNKFLQSLEQADKDAIFQNKILQSGCNVWQKPDARIEDVKKKINSLRSCFRKEYKKVINSKRSGTGTEDVYKPTLWYFDLLLFLKDDEMPRTSIGTDDEDFLLGLSQDDSENIDNIEEDERENGGINPQTPEDIPSTSSSAVSSLSHNKYKKRQKPSEECDKVLKLVGEKLQSSKPDDECDLISKTVAEKLRRLSPDMKLYADKLINDVLFHAQLGPLHRYALISIPPQLNQQTVTLTQLQPQVCNFYNIMTKIPSVDVNERFEDYSQQDHTEEVSNKEEMNNDLQQSAADEETSIKEIPEDENTNLQEPKCKQFTYPTKT</sequence>
<dbReference type="Proteomes" id="UP001353858">
    <property type="component" value="Unassembled WGS sequence"/>
</dbReference>
<dbReference type="PANTHER" id="PTHR21505:SF8">
    <property type="entry name" value="DPT-YFP REPRESSOR BY OVEREXPRESSION, ISOFORM D-RELATED"/>
    <property type="match status" value="1"/>
</dbReference>
<comment type="caution">
    <text evidence="4">The sequence shown here is derived from an EMBL/GenBank/DDBJ whole genome shotgun (WGS) entry which is preliminary data.</text>
</comment>
<evidence type="ECO:0000313" key="4">
    <source>
        <dbReference type="EMBL" id="KAK4882653.1"/>
    </source>
</evidence>
<evidence type="ECO:0000313" key="5">
    <source>
        <dbReference type="Proteomes" id="UP001353858"/>
    </source>
</evidence>
<accession>A0AAN7PDF4</accession>
<dbReference type="SMART" id="SM00595">
    <property type="entry name" value="MADF"/>
    <property type="match status" value="1"/>
</dbReference>
<dbReference type="PANTHER" id="PTHR21505">
    <property type="entry name" value="MADF DOMAIN-CONTAINING PROTEIN-RELATED"/>
    <property type="match status" value="1"/>
</dbReference>
<dbReference type="EMBL" id="JARPUR010000002">
    <property type="protein sequence ID" value="KAK4882653.1"/>
    <property type="molecule type" value="Genomic_DNA"/>
</dbReference>
<evidence type="ECO:0000259" key="2">
    <source>
        <dbReference type="Pfam" id="PF10545"/>
    </source>
</evidence>
<reference evidence="5" key="1">
    <citation type="submission" date="2023-01" db="EMBL/GenBank/DDBJ databases">
        <title>Key to firefly adult light organ development and bioluminescence: homeobox transcription factors regulate luciferase expression and transportation to peroxisome.</title>
        <authorList>
            <person name="Fu X."/>
        </authorList>
    </citation>
    <scope>NUCLEOTIDE SEQUENCE [LARGE SCALE GENOMIC DNA]</scope>
</reference>
<feature type="compositionally biased region" description="Low complexity" evidence="1">
    <location>
        <begin position="647"/>
        <end position="657"/>
    </location>
</feature>
<protein>
    <submittedName>
        <fullName evidence="4">Uncharacterized protein</fullName>
    </submittedName>
</protein>
<dbReference type="InterPro" id="IPR049012">
    <property type="entry name" value="Mutator_transp_dom"/>
</dbReference>
<name>A0AAN7PDF4_9COLE</name>
<feature type="region of interest" description="Disordered" evidence="1">
    <location>
        <begin position="778"/>
        <end position="832"/>
    </location>
</feature>
<feature type="domain" description="Mutator-like transposase" evidence="3">
    <location>
        <begin position="58"/>
        <end position="373"/>
    </location>
</feature>
<evidence type="ECO:0000259" key="3">
    <source>
        <dbReference type="Pfam" id="PF20700"/>
    </source>
</evidence>
<dbReference type="InterPro" id="IPR006578">
    <property type="entry name" value="MADF-dom"/>
</dbReference>
<gene>
    <name evidence="4" type="ORF">RN001_005972</name>
</gene>
<keyword evidence="5" id="KW-1185">Reference proteome</keyword>